<proteinExistence type="predicted"/>
<feature type="domain" description="Dipeptidylpeptidase IV N-terminal" evidence="3">
    <location>
        <begin position="79"/>
        <end position="430"/>
    </location>
</feature>
<dbReference type="Gene3D" id="2.140.10.30">
    <property type="entry name" value="Dipeptidylpeptidase IV, N-terminal domain"/>
    <property type="match status" value="1"/>
</dbReference>
<dbReference type="GO" id="GO:0008239">
    <property type="term" value="F:dipeptidyl-peptidase activity"/>
    <property type="evidence" value="ECO:0007669"/>
    <property type="project" value="TreeGrafter"/>
</dbReference>
<dbReference type="Pfam" id="PF00326">
    <property type="entry name" value="Peptidase_S9"/>
    <property type="match status" value="1"/>
</dbReference>
<dbReference type="GO" id="GO:0008236">
    <property type="term" value="F:serine-type peptidase activity"/>
    <property type="evidence" value="ECO:0007669"/>
    <property type="project" value="InterPro"/>
</dbReference>
<dbReference type="SUPFAM" id="SSF82171">
    <property type="entry name" value="DPP6 N-terminal domain-like"/>
    <property type="match status" value="1"/>
</dbReference>
<evidence type="ECO:0000313" key="4">
    <source>
        <dbReference type="EMBL" id="RPD39749.1"/>
    </source>
</evidence>
<dbReference type="OrthoDB" id="9812921at2"/>
<reference evidence="5" key="1">
    <citation type="submission" date="2018-11" db="EMBL/GenBank/DDBJ databases">
        <title>Chitinophaga lutea sp.nov., isolate from arsenic contaminated soil.</title>
        <authorList>
            <person name="Zong Y."/>
        </authorList>
    </citation>
    <scope>NUCLEOTIDE SEQUENCE [LARGE SCALE GENOMIC DNA]</scope>
    <source>
        <strain evidence="5">YLT18</strain>
    </source>
</reference>
<organism evidence="4 5">
    <name type="scientific">Chitinophaga barathri</name>
    <dbReference type="NCBI Taxonomy" id="1647451"/>
    <lineage>
        <taxon>Bacteria</taxon>
        <taxon>Pseudomonadati</taxon>
        <taxon>Bacteroidota</taxon>
        <taxon>Chitinophagia</taxon>
        <taxon>Chitinophagales</taxon>
        <taxon>Chitinophagaceae</taxon>
        <taxon>Chitinophaga</taxon>
    </lineage>
</organism>
<feature type="domain" description="Peptidase S9 prolyl oligopeptidase catalytic" evidence="2">
    <location>
        <begin position="528"/>
        <end position="716"/>
    </location>
</feature>
<protein>
    <submittedName>
        <fullName evidence="4">S9 family peptidase</fullName>
    </submittedName>
</protein>
<dbReference type="Gene3D" id="3.40.50.1820">
    <property type="entry name" value="alpha/beta hydrolase"/>
    <property type="match status" value="1"/>
</dbReference>
<keyword evidence="5" id="KW-1185">Reference proteome</keyword>
<dbReference type="InterPro" id="IPR050278">
    <property type="entry name" value="Serine_Prot_S9B/DPPIV"/>
</dbReference>
<feature type="chain" id="PRO_5018167961" evidence="1">
    <location>
        <begin position="23"/>
        <end position="726"/>
    </location>
</feature>
<dbReference type="Pfam" id="PF00930">
    <property type="entry name" value="DPPIV_N"/>
    <property type="match status" value="1"/>
</dbReference>
<dbReference type="EMBL" id="RMBX01000010">
    <property type="protein sequence ID" value="RPD39749.1"/>
    <property type="molecule type" value="Genomic_DNA"/>
</dbReference>
<evidence type="ECO:0000313" key="5">
    <source>
        <dbReference type="Proteomes" id="UP000279089"/>
    </source>
</evidence>
<keyword evidence="1" id="KW-0732">Signal</keyword>
<sequence length="726" mass="81500">MQSFNKLFLLLCLVIAGTAAHAQELKWNTAGDAFYQGQNGAVYSVSATNGQQTELVSAGALTPAGAAKPLSTRHFTFTPDEKGLLLFTNTKRVWRYETRGDYWYYNLPGKKLRQLGKGLPESSLMFAKISPDGAKAAYVSKHNLYVEDLATGKIDQLTKDGTRKLINGTFDWAYEEEFGCRDGFRWSPDSKSIAYWQIDAKNIRDFLMINNTDSIYSFTVPVEYPKAGENPSACKVGVVNLLSKKTTWMQVPGDAVQHYIPRMEWIPGSSNRLIIQQLNRKQNSSKLMILQAANGQANTIFTETDKAWVDVKSSWDDGDITGWDWLNSGKSFLWLSEKDGWRHIYEINTTGGQEKLLTPGDYDVINLCRYNEAGRQLYFLASPGDATGQYLYKTDFSGTAATRVTPQAQRGTHKYEISPNGKVAGHSYESHLLSPTAEFVSLPEHNSISGKDFSGEAAKAAKRKDNTTYFQVTTADGVTLDAWMTKPRDFDSTKKYPVVFYVYGEPASFKITDSWGATNNFLYDGDMSRDGYIYMSIDNRGTPAPKGREWRKSIYRKVGLINARDQAMGAKEILKLPYVDKNRIAVWGWSGGGSMTLNLLFQYPEIYKTGIAIAAVANELTYDNIYQERYMGLPSENREDFVAGSPLTHAKNLQGKLLYIHGTGDDNVHYQNAEMLINELIKHKKIFQMMAYPNRTHGIYEGEGTTEHLSALYTQFLMMNCPPGAK</sequence>
<dbReference type="Proteomes" id="UP000279089">
    <property type="component" value="Unassembled WGS sequence"/>
</dbReference>
<dbReference type="PANTHER" id="PTHR11731">
    <property type="entry name" value="PROTEASE FAMILY S9B,C DIPEPTIDYL-PEPTIDASE IV-RELATED"/>
    <property type="match status" value="1"/>
</dbReference>
<feature type="signal peptide" evidence="1">
    <location>
        <begin position="1"/>
        <end position="22"/>
    </location>
</feature>
<dbReference type="GO" id="GO:0006508">
    <property type="term" value="P:proteolysis"/>
    <property type="evidence" value="ECO:0007669"/>
    <property type="project" value="InterPro"/>
</dbReference>
<accession>A0A3N4MJ96</accession>
<evidence type="ECO:0000259" key="2">
    <source>
        <dbReference type="Pfam" id="PF00326"/>
    </source>
</evidence>
<dbReference type="PANTHER" id="PTHR11731:SF193">
    <property type="entry name" value="DIPEPTIDYL PEPTIDASE 9"/>
    <property type="match status" value="1"/>
</dbReference>
<comment type="caution">
    <text evidence="4">The sequence shown here is derived from an EMBL/GenBank/DDBJ whole genome shotgun (WGS) entry which is preliminary data.</text>
</comment>
<dbReference type="SUPFAM" id="SSF53474">
    <property type="entry name" value="alpha/beta-Hydrolases"/>
    <property type="match status" value="1"/>
</dbReference>
<dbReference type="InterPro" id="IPR001375">
    <property type="entry name" value="Peptidase_S9_cat"/>
</dbReference>
<dbReference type="RefSeq" id="WP_120515887.1">
    <property type="nucleotide sequence ID" value="NZ_QXZY01000004.1"/>
</dbReference>
<name>A0A3N4MJ96_9BACT</name>
<dbReference type="InterPro" id="IPR002469">
    <property type="entry name" value="Peptidase_S9B_N"/>
</dbReference>
<dbReference type="InterPro" id="IPR029058">
    <property type="entry name" value="AB_hydrolase_fold"/>
</dbReference>
<evidence type="ECO:0000256" key="1">
    <source>
        <dbReference type="SAM" id="SignalP"/>
    </source>
</evidence>
<evidence type="ECO:0000259" key="3">
    <source>
        <dbReference type="Pfam" id="PF00930"/>
    </source>
</evidence>
<gene>
    <name evidence="4" type="ORF">EG028_19110</name>
</gene>
<dbReference type="AlphaFoldDB" id="A0A3N4MJ96"/>